<dbReference type="Pfam" id="PF13087">
    <property type="entry name" value="AAA_12"/>
    <property type="match status" value="1"/>
</dbReference>
<dbReference type="PANTHER" id="PTHR10887">
    <property type="entry name" value="DNA2/NAM7 HELICASE FAMILY"/>
    <property type="match status" value="1"/>
</dbReference>
<dbReference type="InterPro" id="IPR041679">
    <property type="entry name" value="DNA2/NAM7-like_C"/>
</dbReference>
<dbReference type="InterPro" id="IPR045055">
    <property type="entry name" value="DNA2/NAM7-like"/>
</dbReference>
<dbReference type="InterPro" id="IPR027417">
    <property type="entry name" value="P-loop_NTPase"/>
</dbReference>
<keyword evidence="3" id="KW-1185">Reference proteome</keyword>
<dbReference type="AlphaFoldDB" id="A0A0C3H5P8"/>
<evidence type="ECO:0000259" key="1">
    <source>
        <dbReference type="Pfam" id="PF13087"/>
    </source>
</evidence>
<dbReference type="STRING" id="913774.A0A0C3H5P8"/>
<dbReference type="GO" id="GO:0035194">
    <property type="term" value="P:regulatory ncRNA-mediated post-transcriptional gene silencing"/>
    <property type="evidence" value="ECO:0007669"/>
    <property type="project" value="TreeGrafter"/>
</dbReference>
<reference evidence="3" key="2">
    <citation type="submission" date="2015-01" db="EMBL/GenBank/DDBJ databases">
        <title>Evolutionary Origins and Diversification of the Mycorrhizal Mutualists.</title>
        <authorList>
            <consortium name="DOE Joint Genome Institute"/>
            <consortium name="Mycorrhizal Genomics Consortium"/>
            <person name="Kohler A."/>
            <person name="Kuo A."/>
            <person name="Nagy L.G."/>
            <person name="Floudas D."/>
            <person name="Copeland A."/>
            <person name="Barry K.W."/>
            <person name="Cichocki N."/>
            <person name="Veneault-Fourrey C."/>
            <person name="LaButti K."/>
            <person name="Lindquist E.A."/>
            <person name="Lipzen A."/>
            <person name="Lundell T."/>
            <person name="Morin E."/>
            <person name="Murat C."/>
            <person name="Riley R."/>
            <person name="Ohm R."/>
            <person name="Sun H."/>
            <person name="Tunlid A."/>
            <person name="Henrissat B."/>
            <person name="Grigoriev I.V."/>
            <person name="Hibbett D.S."/>
            <person name="Martin F."/>
        </authorList>
    </citation>
    <scope>NUCLEOTIDE SEQUENCE [LARGE SCALE GENOMIC DNA]</scope>
    <source>
        <strain evidence="3">Zn</strain>
    </source>
</reference>
<protein>
    <recommendedName>
        <fullName evidence="1">DNA2/NAM7 helicase-like C-terminal domain-containing protein</fullName>
    </recommendedName>
</protein>
<dbReference type="OrthoDB" id="3564277at2759"/>
<dbReference type="HOGENOM" id="CLU_927797_0_0_1"/>
<feature type="domain" description="DNA2/NAM7 helicase-like C-terminal" evidence="1">
    <location>
        <begin position="39"/>
        <end position="240"/>
    </location>
</feature>
<evidence type="ECO:0000313" key="2">
    <source>
        <dbReference type="EMBL" id="KIM97771.1"/>
    </source>
</evidence>
<dbReference type="Gene3D" id="3.40.50.300">
    <property type="entry name" value="P-loop containing nucleotide triphosphate hydrolases"/>
    <property type="match status" value="1"/>
</dbReference>
<gene>
    <name evidence="2" type="ORF">OIDMADRAFT_20237</name>
</gene>
<accession>A0A0C3H5P8</accession>
<dbReference type="Proteomes" id="UP000054321">
    <property type="component" value="Unassembled WGS sequence"/>
</dbReference>
<dbReference type="SUPFAM" id="SSF52540">
    <property type="entry name" value="P-loop containing nucleoside triphosphate hydrolases"/>
    <property type="match status" value="1"/>
</dbReference>
<dbReference type="InParanoid" id="A0A0C3H5P8"/>
<organism evidence="2 3">
    <name type="scientific">Oidiodendron maius (strain Zn)</name>
    <dbReference type="NCBI Taxonomy" id="913774"/>
    <lineage>
        <taxon>Eukaryota</taxon>
        <taxon>Fungi</taxon>
        <taxon>Dikarya</taxon>
        <taxon>Ascomycota</taxon>
        <taxon>Pezizomycotina</taxon>
        <taxon>Leotiomycetes</taxon>
        <taxon>Leotiomycetes incertae sedis</taxon>
        <taxon>Myxotrichaceae</taxon>
        <taxon>Oidiodendron</taxon>
    </lineage>
</organism>
<dbReference type="PANTHER" id="PTHR10887:SF322">
    <property type="entry name" value="HELICASE MOV-10"/>
    <property type="match status" value="1"/>
</dbReference>
<dbReference type="EMBL" id="KN832881">
    <property type="protein sequence ID" value="KIM97771.1"/>
    <property type="molecule type" value="Genomic_DNA"/>
</dbReference>
<sequence>MVAANLDECTKFLLLGDGKQLAPRVPMMENNIGFTRELGQSIMEYLEANHWPTALLNLNRRGAPSINEIPSMLYYYGRIKDAPCTQNSHPKTATYIEFFKKLFPGYSGNIPNIYIDVRGEGEIKDEVTGSYVNMSTAAVIVSIVEKGILEKVFAAEDIPHITHYTAQMKVFRHAYAQLAAQFPDAGFENIRIVSTDSIQGDQGSCPFVNTVRTTHLGFTNNIGRNVVAKTRAQDFQVVVDNVHRLGDNEKMHRQPYMRQAFDAAKKKKVCVQVKATGDYGYLMDHRYVHARGILDRGNAR</sequence>
<reference evidence="2 3" key="1">
    <citation type="submission" date="2014-04" db="EMBL/GenBank/DDBJ databases">
        <authorList>
            <consortium name="DOE Joint Genome Institute"/>
            <person name="Kuo A."/>
            <person name="Martino E."/>
            <person name="Perotto S."/>
            <person name="Kohler A."/>
            <person name="Nagy L.G."/>
            <person name="Floudas D."/>
            <person name="Copeland A."/>
            <person name="Barry K.W."/>
            <person name="Cichocki N."/>
            <person name="Veneault-Fourrey C."/>
            <person name="LaButti K."/>
            <person name="Lindquist E.A."/>
            <person name="Lipzen A."/>
            <person name="Lundell T."/>
            <person name="Morin E."/>
            <person name="Murat C."/>
            <person name="Sun H."/>
            <person name="Tunlid A."/>
            <person name="Henrissat B."/>
            <person name="Grigoriev I.V."/>
            <person name="Hibbett D.S."/>
            <person name="Martin F."/>
            <person name="Nordberg H.P."/>
            <person name="Cantor M.N."/>
            <person name="Hua S.X."/>
        </authorList>
    </citation>
    <scope>NUCLEOTIDE SEQUENCE [LARGE SCALE GENOMIC DNA]</scope>
    <source>
        <strain evidence="2 3">Zn</strain>
    </source>
</reference>
<dbReference type="GO" id="GO:0005829">
    <property type="term" value="C:cytosol"/>
    <property type="evidence" value="ECO:0007669"/>
    <property type="project" value="TreeGrafter"/>
</dbReference>
<name>A0A0C3H5P8_OIDMZ</name>
<proteinExistence type="predicted"/>
<evidence type="ECO:0000313" key="3">
    <source>
        <dbReference type="Proteomes" id="UP000054321"/>
    </source>
</evidence>